<sequence length="515" mass="57475">MKELSVTMSGINANVRNFINNIRNDVEVESNLSDLKVALTGLNSHQLGDLARESQLNYLFDCLNSSNRNQILITCDVLKLFLPSLSASHLLSQYGAAINRALTHPYKEVKETVLKELIRCVGSDAMMALIHQESDFLPSAVTSLCDEDTSVGCRAVDFFVSLGKTKSGLQAICQPTIIRKLINNIGNNNIYAVRVFEVLVDIGVSSLESLKYLENEGLLDRLSTFLGTDDVLSMLALLEVCTKLATTDYGFDFLSRHGVIKNLVNQLASYNDYPAISSLTFPGLSKFFGLVAQAFPEKLLSNHVDILRCGFSAVDSTDLNIYIPALELIGLIAYTPEGKAVLQKQDEKYMRHIMGRLHEAMSKLPTEWRIRAVHVLANIIHVETDRITNEITRVNEAWFNQLGTSGMSMLVTIARQPFPELKAAGYLVLLNMANQRWGQYKINCYEGLMDFLLDRRTETDLEGHHMKYNILKAIIETDTADAILEPHVYESIIDYVRQGPIFAPTVTEVAIEGAE</sequence>
<dbReference type="AlphaFoldDB" id="A0A9P0MS39"/>
<dbReference type="Pfam" id="PF10508">
    <property type="entry name" value="Proteasom_PSMB"/>
    <property type="match status" value="1"/>
</dbReference>
<dbReference type="PANTHER" id="PTHR13554">
    <property type="entry name" value="26S PROTEASOME NON-ATPASE REGULATORY SUBUNIT 5-RELATED"/>
    <property type="match status" value="1"/>
</dbReference>
<dbReference type="Gene3D" id="1.25.10.10">
    <property type="entry name" value="Leucine-rich Repeat Variant"/>
    <property type="match status" value="1"/>
</dbReference>
<dbReference type="InterPro" id="IPR019538">
    <property type="entry name" value="PSMD5"/>
</dbReference>
<dbReference type="OrthoDB" id="10250600at2759"/>
<comment type="similarity">
    <text evidence="1">Belongs to the proteasome subunit S5B/HSM3 family.</text>
</comment>
<protein>
    <recommendedName>
        <fullName evidence="2">26S proteasome non-ATPase regulatory subunit 5</fullName>
    </recommendedName>
</protein>
<keyword evidence="4" id="KW-1185">Reference proteome</keyword>
<dbReference type="EMBL" id="OV725081">
    <property type="protein sequence ID" value="CAH1401141.1"/>
    <property type="molecule type" value="Genomic_DNA"/>
</dbReference>
<dbReference type="InterPro" id="IPR016024">
    <property type="entry name" value="ARM-type_fold"/>
</dbReference>
<proteinExistence type="inferred from homology"/>
<name>A0A9P0MS39_NEZVI</name>
<gene>
    <name evidence="3" type="ORF">NEZAVI_LOCUS10225</name>
</gene>
<evidence type="ECO:0000313" key="4">
    <source>
        <dbReference type="Proteomes" id="UP001152798"/>
    </source>
</evidence>
<organism evidence="3 4">
    <name type="scientific">Nezara viridula</name>
    <name type="common">Southern green stink bug</name>
    <name type="synonym">Cimex viridulus</name>
    <dbReference type="NCBI Taxonomy" id="85310"/>
    <lineage>
        <taxon>Eukaryota</taxon>
        <taxon>Metazoa</taxon>
        <taxon>Ecdysozoa</taxon>
        <taxon>Arthropoda</taxon>
        <taxon>Hexapoda</taxon>
        <taxon>Insecta</taxon>
        <taxon>Pterygota</taxon>
        <taxon>Neoptera</taxon>
        <taxon>Paraneoptera</taxon>
        <taxon>Hemiptera</taxon>
        <taxon>Heteroptera</taxon>
        <taxon>Panheteroptera</taxon>
        <taxon>Pentatomomorpha</taxon>
        <taxon>Pentatomoidea</taxon>
        <taxon>Pentatomidae</taxon>
        <taxon>Pentatominae</taxon>
        <taxon>Nezara</taxon>
    </lineage>
</organism>
<dbReference type="GO" id="GO:0043248">
    <property type="term" value="P:proteasome assembly"/>
    <property type="evidence" value="ECO:0007669"/>
    <property type="project" value="InterPro"/>
</dbReference>
<evidence type="ECO:0000313" key="3">
    <source>
        <dbReference type="EMBL" id="CAH1401141.1"/>
    </source>
</evidence>
<evidence type="ECO:0000256" key="2">
    <source>
        <dbReference type="ARBA" id="ARBA00014933"/>
    </source>
</evidence>
<dbReference type="Proteomes" id="UP001152798">
    <property type="component" value="Chromosome 5"/>
</dbReference>
<accession>A0A9P0MS39</accession>
<dbReference type="SUPFAM" id="SSF48371">
    <property type="entry name" value="ARM repeat"/>
    <property type="match status" value="1"/>
</dbReference>
<evidence type="ECO:0000256" key="1">
    <source>
        <dbReference type="ARBA" id="ARBA00006823"/>
    </source>
</evidence>
<dbReference type="PANTHER" id="PTHR13554:SF10">
    <property type="entry name" value="26S PROTEASOME NON-ATPASE REGULATORY SUBUNIT 5"/>
    <property type="match status" value="1"/>
</dbReference>
<reference evidence="3" key="1">
    <citation type="submission" date="2022-01" db="EMBL/GenBank/DDBJ databases">
        <authorList>
            <person name="King R."/>
        </authorList>
    </citation>
    <scope>NUCLEOTIDE SEQUENCE</scope>
</reference>
<dbReference type="InterPro" id="IPR011989">
    <property type="entry name" value="ARM-like"/>
</dbReference>
<dbReference type="GO" id="GO:0005829">
    <property type="term" value="C:cytosol"/>
    <property type="evidence" value="ECO:0007669"/>
    <property type="project" value="TreeGrafter"/>
</dbReference>